<reference evidence="3" key="1">
    <citation type="journal article" date="2019" name="Curr. Biol.">
        <title>Genome Sequence of Striga asiatica Provides Insight into the Evolution of Plant Parasitism.</title>
        <authorList>
            <person name="Yoshida S."/>
            <person name="Kim S."/>
            <person name="Wafula E.K."/>
            <person name="Tanskanen J."/>
            <person name="Kim Y.M."/>
            <person name="Honaas L."/>
            <person name="Yang Z."/>
            <person name="Spallek T."/>
            <person name="Conn C.E."/>
            <person name="Ichihashi Y."/>
            <person name="Cheong K."/>
            <person name="Cui S."/>
            <person name="Der J.P."/>
            <person name="Gundlach H."/>
            <person name="Jiao Y."/>
            <person name="Hori C."/>
            <person name="Ishida J.K."/>
            <person name="Kasahara H."/>
            <person name="Kiba T."/>
            <person name="Kim M.S."/>
            <person name="Koo N."/>
            <person name="Laohavisit A."/>
            <person name="Lee Y.H."/>
            <person name="Lumba S."/>
            <person name="McCourt P."/>
            <person name="Mortimer J.C."/>
            <person name="Mutuku J.M."/>
            <person name="Nomura T."/>
            <person name="Sasaki-Sekimoto Y."/>
            <person name="Seto Y."/>
            <person name="Wang Y."/>
            <person name="Wakatake T."/>
            <person name="Sakakibara H."/>
            <person name="Demura T."/>
            <person name="Yamaguchi S."/>
            <person name="Yoneyama K."/>
            <person name="Manabe R.I."/>
            <person name="Nelson D.C."/>
            <person name="Schulman A.H."/>
            <person name="Timko M.P."/>
            <person name="dePamphilis C.W."/>
            <person name="Choi D."/>
            <person name="Shirasu K."/>
        </authorList>
    </citation>
    <scope>NUCLEOTIDE SEQUENCE [LARGE SCALE GENOMIC DNA]</scope>
    <source>
        <strain evidence="3">cv. UVA1</strain>
    </source>
</reference>
<sequence length="243" mass="26381">MKNSTQSGKYPSASKSNQKKIMASEQARRDDASKIEVEKDKVPKMTTHFESLAQTEGRQQGLSLEEISKLRGTAQQSSIEAIRAAENRYEKANQQMGTEGKGLKDQALEKVAEATKVVSSVAGYTKDKVVGVGQTVAGYTGEKLAAVKDAVVATKEKDEVERGLEAKKSSQQETKSEALDREEMGGEEESRLEGEEKGSGSVLQAIGETIVEIGQTTKELLVGKDNDKVKEYEERYKGSGEGI</sequence>
<dbReference type="PANTHER" id="PTHR47877">
    <property type="entry name" value="LATE EMBRYOGENESIS ABUNDANT DOMAIN-CONTAINING PROTEIN / LEA DOMAIN-CONTAINING PROTEIN"/>
    <property type="match status" value="1"/>
</dbReference>
<feature type="region of interest" description="Disordered" evidence="1">
    <location>
        <begin position="1"/>
        <end position="45"/>
    </location>
</feature>
<accession>A0A5A7QBQ7</accession>
<organism evidence="2 3">
    <name type="scientific">Striga asiatica</name>
    <name type="common">Asiatic witchweed</name>
    <name type="synonym">Buchnera asiatica</name>
    <dbReference type="NCBI Taxonomy" id="4170"/>
    <lineage>
        <taxon>Eukaryota</taxon>
        <taxon>Viridiplantae</taxon>
        <taxon>Streptophyta</taxon>
        <taxon>Embryophyta</taxon>
        <taxon>Tracheophyta</taxon>
        <taxon>Spermatophyta</taxon>
        <taxon>Magnoliopsida</taxon>
        <taxon>eudicotyledons</taxon>
        <taxon>Gunneridae</taxon>
        <taxon>Pentapetalae</taxon>
        <taxon>asterids</taxon>
        <taxon>lamiids</taxon>
        <taxon>Lamiales</taxon>
        <taxon>Orobanchaceae</taxon>
        <taxon>Buchnereae</taxon>
        <taxon>Striga</taxon>
    </lineage>
</organism>
<evidence type="ECO:0000313" key="3">
    <source>
        <dbReference type="Proteomes" id="UP000325081"/>
    </source>
</evidence>
<evidence type="ECO:0000256" key="1">
    <source>
        <dbReference type="SAM" id="MobiDB-lite"/>
    </source>
</evidence>
<protein>
    <submittedName>
        <fullName evidence="2">Late embryogenesis abundant protein</fullName>
    </submittedName>
</protein>
<dbReference type="GO" id="GO:0005829">
    <property type="term" value="C:cytosol"/>
    <property type="evidence" value="ECO:0007669"/>
    <property type="project" value="TreeGrafter"/>
</dbReference>
<dbReference type="AlphaFoldDB" id="A0A5A7QBQ7"/>
<dbReference type="EMBL" id="BKCP01006317">
    <property type="protein sequence ID" value="GER42412.1"/>
    <property type="molecule type" value="Genomic_DNA"/>
</dbReference>
<dbReference type="Proteomes" id="UP000325081">
    <property type="component" value="Unassembled WGS sequence"/>
</dbReference>
<evidence type="ECO:0000313" key="2">
    <source>
        <dbReference type="EMBL" id="GER42412.1"/>
    </source>
</evidence>
<feature type="compositionally biased region" description="Basic and acidic residues" evidence="1">
    <location>
        <begin position="26"/>
        <end position="43"/>
    </location>
</feature>
<gene>
    <name evidence="2" type="ORF">STAS_19202</name>
</gene>
<feature type="region of interest" description="Disordered" evidence="1">
    <location>
        <begin position="157"/>
        <end position="201"/>
    </location>
</feature>
<keyword evidence="3" id="KW-1185">Reference proteome</keyword>
<feature type="compositionally biased region" description="Basic and acidic residues" evidence="1">
    <location>
        <begin position="157"/>
        <end position="198"/>
    </location>
</feature>
<feature type="region of interest" description="Disordered" evidence="1">
    <location>
        <begin position="223"/>
        <end position="243"/>
    </location>
</feature>
<dbReference type="PANTHER" id="PTHR47877:SF3">
    <property type="entry name" value="LATE EMBRYOGENESIS ABUNDANT DOMAIN-CONTAINING PROTEIN _ LEA DOMAIN-CONTAINING PROTEIN"/>
    <property type="match status" value="1"/>
</dbReference>
<name>A0A5A7QBQ7_STRAF</name>
<dbReference type="OrthoDB" id="1907061at2759"/>
<dbReference type="GO" id="GO:0009631">
    <property type="term" value="P:cold acclimation"/>
    <property type="evidence" value="ECO:0007669"/>
    <property type="project" value="TreeGrafter"/>
</dbReference>
<feature type="compositionally biased region" description="Polar residues" evidence="1">
    <location>
        <begin position="1"/>
        <end position="16"/>
    </location>
</feature>
<proteinExistence type="predicted"/>
<comment type="caution">
    <text evidence="2">The sequence shown here is derived from an EMBL/GenBank/DDBJ whole genome shotgun (WGS) entry which is preliminary data.</text>
</comment>